<keyword evidence="2" id="KW-1003">Cell membrane</keyword>
<dbReference type="AlphaFoldDB" id="A0A563E702"/>
<dbReference type="PANTHER" id="PTHR30086:SF20">
    <property type="entry name" value="ARGININE EXPORTER PROTEIN ARGO-RELATED"/>
    <property type="match status" value="1"/>
</dbReference>
<keyword evidence="3 6" id="KW-0812">Transmembrane</keyword>
<comment type="subcellular location">
    <subcellularLocation>
        <location evidence="1">Cell membrane</location>
        <topology evidence="1">Multi-pass membrane protein</topology>
    </subcellularLocation>
</comment>
<dbReference type="GO" id="GO:0005886">
    <property type="term" value="C:plasma membrane"/>
    <property type="evidence" value="ECO:0007669"/>
    <property type="project" value="UniProtKB-SubCell"/>
</dbReference>
<reference evidence="7 8" key="1">
    <citation type="submission" date="2019-05" db="EMBL/GenBank/DDBJ databases">
        <authorList>
            <person name="Lee S.D."/>
        </authorList>
    </citation>
    <scope>NUCLEOTIDE SEQUENCE [LARGE SCALE GENOMIC DNA]</scope>
    <source>
        <strain evidence="7 8">C5-26</strain>
    </source>
</reference>
<protein>
    <submittedName>
        <fullName evidence="7">LysE family translocator</fullName>
    </submittedName>
</protein>
<dbReference type="RefSeq" id="WP_146315552.1">
    <property type="nucleotide sequence ID" value="NZ_VCQV01000004.1"/>
</dbReference>
<keyword evidence="4 6" id="KW-1133">Transmembrane helix</keyword>
<organism evidence="7 8">
    <name type="scientific">Leekyejoonella antrihumi</name>
    <dbReference type="NCBI Taxonomy" id="1660198"/>
    <lineage>
        <taxon>Bacteria</taxon>
        <taxon>Bacillati</taxon>
        <taxon>Actinomycetota</taxon>
        <taxon>Actinomycetes</taxon>
        <taxon>Micrococcales</taxon>
        <taxon>Dermacoccaceae</taxon>
        <taxon>Leekyejoonella</taxon>
    </lineage>
</organism>
<accession>A0A563E702</accession>
<feature type="transmembrane region" description="Helical" evidence="6">
    <location>
        <begin position="192"/>
        <end position="210"/>
    </location>
</feature>
<evidence type="ECO:0000313" key="8">
    <source>
        <dbReference type="Proteomes" id="UP000320244"/>
    </source>
</evidence>
<feature type="transmembrane region" description="Helical" evidence="6">
    <location>
        <begin position="147"/>
        <end position="171"/>
    </location>
</feature>
<keyword evidence="8" id="KW-1185">Reference proteome</keyword>
<evidence type="ECO:0000256" key="2">
    <source>
        <dbReference type="ARBA" id="ARBA00022475"/>
    </source>
</evidence>
<evidence type="ECO:0000256" key="4">
    <source>
        <dbReference type="ARBA" id="ARBA00022989"/>
    </source>
</evidence>
<dbReference type="EMBL" id="VCQV01000004">
    <property type="protein sequence ID" value="TWP37982.1"/>
    <property type="molecule type" value="Genomic_DNA"/>
</dbReference>
<comment type="caution">
    <text evidence="7">The sequence shown here is derived from an EMBL/GenBank/DDBJ whole genome shotgun (WGS) entry which is preliminary data.</text>
</comment>
<dbReference type="Pfam" id="PF01810">
    <property type="entry name" value="LysE"/>
    <property type="match status" value="1"/>
</dbReference>
<name>A0A563E702_9MICO</name>
<gene>
    <name evidence="7" type="ORF">FGL98_04545</name>
</gene>
<sequence length="211" mass="22143">MRGAELGPFLGGAFLVLAAPGPSVLFAVTRTLKWGLGAGLLTVIGLEVGLCIHVLGAAFGLSALVSSSPVVLQLIRFAGAGYLVLLAVRGLRDAAAVAPESHSPPRSHTRWELLRAAFVVDVLNPKTVLFFLAFLPQFVRAGHGNPIAQFLFLGTCTVVIACVCDSLWVLLTAATRTLRARHRDGPPALSRRLARISSAAYVGIAVLTITG</sequence>
<reference evidence="7 8" key="2">
    <citation type="submission" date="2019-08" db="EMBL/GenBank/DDBJ databases">
        <title>Jejuicoccus antrihumi gen. nov., sp. nov., a new member of the family Dermacoccaceae isolated from a cave.</title>
        <authorList>
            <person name="Schumann P."/>
            <person name="Kim I.S."/>
        </authorList>
    </citation>
    <scope>NUCLEOTIDE SEQUENCE [LARGE SCALE GENOMIC DNA]</scope>
    <source>
        <strain evidence="7 8">C5-26</strain>
    </source>
</reference>
<dbReference type="InterPro" id="IPR001123">
    <property type="entry name" value="LeuE-type"/>
</dbReference>
<evidence type="ECO:0000256" key="5">
    <source>
        <dbReference type="ARBA" id="ARBA00023136"/>
    </source>
</evidence>
<dbReference type="PANTHER" id="PTHR30086">
    <property type="entry name" value="ARGININE EXPORTER PROTEIN ARGO"/>
    <property type="match status" value="1"/>
</dbReference>
<feature type="transmembrane region" description="Helical" evidence="6">
    <location>
        <begin position="70"/>
        <end position="92"/>
    </location>
</feature>
<proteinExistence type="predicted"/>
<evidence type="ECO:0000313" key="7">
    <source>
        <dbReference type="EMBL" id="TWP37982.1"/>
    </source>
</evidence>
<evidence type="ECO:0000256" key="3">
    <source>
        <dbReference type="ARBA" id="ARBA00022692"/>
    </source>
</evidence>
<dbReference type="PIRSF" id="PIRSF006324">
    <property type="entry name" value="LeuE"/>
    <property type="match status" value="1"/>
</dbReference>
<evidence type="ECO:0000256" key="1">
    <source>
        <dbReference type="ARBA" id="ARBA00004651"/>
    </source>
</evidence>
<dbReference type="GO" id="GO:0015171">
    <property type="term" value="F:amino acid transmembrane transporter activity"/>
    <property type="evidence" value="ECO:0007669"/>
    <property type="project" value="TreeGrafter"/>
</dbReference>
<feature type="transmembrane region" description="Helical" evidence="6">
    <location>
        <begin position="6"/>
        <end position="28"/>
    </location>
</feature>
<feature type="transmembrane region" description="Helical" evidence="6">
    <location>
        <begin position="40"/>
        <end position="64"/>
    </location>
</feature>
<evidence type="ECO:0000256" key="6">
    <source>
        <dbReference type="SAM" id="Phobius"/>
    </source>
</evidence>
<keyword evidence="5 6" id="KW-0472">Membrane</keyword>
<dbReference type="Proteomes" id="UP000320244">
    <property type="component" value="Unassembled WGS sequence"/>
</dbReference>
<feature type="transmembrane region" description="Helical" evidence="6">
    <location>
        <begin position="113"/>
        <end position="135"/>
    </location>
</feature>
<dbReference type="OrthoDB" id="9784202at2"/>